<evidence type="ECO:0000313" key="1">
    <source>
        <dbReference type="EMBL" id="PTA67428.1"/>
    </source>
</evidence>
<gene>
    <name evidence="1" type="ORF">C8263_12725</name>
</gene>
<dbReference type="AlphaFoldDB" id="A0A2T3W6B6"/>
<proteinExistence type="predicted"/>
<keyword evidence="2" id="KW-1185">Reference proteome</keyword>
<dbReference type="Proteomes" id="UP000240317">
    <property type="component" value="Unassembled WGS sequence"/>
</dbReference>
<name>A0A2T3W6B6_9DEIO</name>
<sequence>MVGAQTTTLSTTVPTTPPAALVVQGPLLRAAKLDKAAPLYWRDGRQRFAIGRVLPDGTLNFSLDTALQGRARLGSLADWKASRGRSCDVSALVVEQDAPVQYLGAPEYDAGGKKYYVRAGEVTRNTGGGLTLNFVMFVYAQAPGRMVGTERCDDGVTHYDLTLQPGWNAVEDVQELDTNDQFGPVTLRNARVITAYTGPWVSFELK</sequence>
<dbReference type="EMBL" id="PYSV01000012">
    <property type="protein sequence ID" value="PTA67428.1"/>
    <property type="molecule type" value="Genomic_DNA"/>
</dbReference>
<organism evidence="1 2">
    <name type="scientific">Deinococcus arcticus</name>
    <dbReference type="NCBI Taxonomy" id="2136176"/>
    <lineage>
        <taxon>Bacteria</taxon>
        <taxon>Thermotogati</taxon>
        <taxon>Deinococcota</taxon>
        <taxon>Deinococci</taxon>
        <taxon>Deinococcales</taxon>
        <taxon>Deinococcaceae</taxon>
        <taxon>Deinococcus</taxon>
    </lineage>
</organism>
<evidence type="ECO:0000313" key="2">
    <source>
        <dbReference type="Proteomes" id="UP000240317"/>
    </source>
</evidence>
<accession>A0A2T3W6B6</accession>
<comment type="caution">
    <text evidence="1">The sequence shown here is derived from an EMBL/GenBank/DDBJ whole genome shotgun (WGS) entry which is preliminary data.</text>
</comment>
<protein>
    <submittedName>
        <fullName evidence="1">Uncharacterized protein</fullName>
    </submittedName>
</protein>
<reference evidence="1 2" key="1">
    <citation type="submission" date="2018-03" db="EMBL/GenBank/DDBJ databases">
        <title>Draft genome of Deinococcus sp. OD32.</title>
        <authorList>
            <person name="Wang X.-P."/>
            <person name="Du Z.-J."/>
        </authorList>
    </citation>
    <scope>NUCLEOTIDE SEQUENCE [LARGE SCALE GENOMIC DNA]</scope>
    <source>
        <strain evidence="1 2">OD32</strain>
    </source>
</reference>